<reference evidence="3 4" key="1">
    <citation type="submission" date="2017-01" db="EMBL/GenBank/DDBJ databases">
        <authorList>
            <person name="Mah S.A."/>
            <person name="Swanson W.J."/>
            <person name="Moy G.W."/>
            <person name="Vacquier V.D."/>
        </authorList>
    </citation>
    <scope>NUCLEOTIDE SEQUENCE [LARGE SCALE GENOMIC DNA]</scope>
    <source>
        <strain evidence="3 4">DSM 7027</strain>
    </source>
</reference>
<accession>A0A1N6P2R9</accession>
<evidence type="ECO:0000259" key="2">
    <source>
        <dbReference type="Pfam" id="PF13193"/>
    </source>
</evidence>
<sequence length="564" mass="60869">MTSIVDQASNVRAQLTAPGAPFELAEAMTSAGPRTVYKNAPANLVDMIAQARREDDECFLVYQDDRWTFRRFYAHVDALASWMYCEGVKPGDRVAIAMRNRPEWVAVFIAAARLGAVPAPLNSFGLGEELRDALDSLDAAVLACDTDRLERIEAGTVDANTRILLVGPSPETGAGRCQRFDEVVVRPVGALPDVKPDPEDPALILFTSGATSRAKAVVSSHRAVCQALFNIDYISAVSAMTSPQAMARIQAMQRAPVILTAVPLFHVSGLHAQLLTAVRTGRRLVFMHKWNPKAAVEIMAQEQVAQFNGAPSMVMQLLREEAFHTDEVKGGLFGLGFGGAGLPQGLIDEVLDALPDQLVGIGYGMTESNGVGAGISGDIFRLQPRASGLISPLMEVQMRSPDGQVLPEGEDGEICLRSVALMSEYLGNPEATEETLRDGWLHTGDLGHVDQQGLVYIVDRLKDVINRAGENIAAAEVESCLLRHPLVREAAVLGVPDEDTGEAVVAVVAIQPGEELEEADLQAFVGEHLAGYKVPSLISVQQEKLPRNPAGKLLKQQIKKQFFL</sequence>
<dbReference type="Pfam" id="PF13193">
    <property type="entry name" value="AMP-binding_C"/>
    <property type="match status" value="1"/>
</dbReference>
<proteinExistence type="predicted"/>
<dbReference type="InterPro" id="IPR042099">
    <property type="entry name" value="ANL_N_sf"/>
</dbReference>
<dbReference type="InterPro" id="IPR000873">
    <property type="entry name" value="AMP-dep_synth/lig_dom"/>
</dbReference>
<dbReference type="PANTHER" id="PTHR43201:SF32">
    <property type="entry name" value="2-SUCCINYLBENZOATE--COA LIGASE, CHLOROPLASTIC_PEROXISOMAL"/>
    <property type="match status" value="1"/>
</dbReference>
<gene>
    <name evidence="3" type="ORF">SAMN05421647_101741</name>
</gene>
<dbReference type="SUPFAM" id="SSF56801">
    <property type="entry name" value="Acetyl-CoA synthetase-like"/>
    <property type="match status" value="1"/>
</dbReference>
<evidence type="ECO:0000313" key="3">
    <source>
        <dbReference type="EMBL" id="SIP98661.1"/>
    </source>
</evidence>
<evidence type="ECO:0000259" key="1">
    <source>
        <dbReference type="Pfam" id="PF00501"/>
    </source>
</evidence>
<dbReference type="GO" id="GO:0006631">
    <property type="term" value="P:fatty acid metabolic process"/>
    <property type="evidence" value="ECO:0007669"/>
    <property type="project" value="TreeGrafter"/>
</dbReference>
<dbReference type="Gene3D" id="3.30.300.30">
    <property type="match status" value="1"/>
</dbReference>
<dbReference type="STRING" id="49186.SAMN05421647_101741"/>
<dbReference type="PANTHER" id="PTHR43201">
    <property type="entry name" value="ACYL-COA SYNTHETASE"/>
    <property type="match status" value="1"/>
</dbReference>
<dbReference type="EMBL" id="FTMN01000001">
    <property type="protein sequence ID" value="SIP98661.1"/>
    <property type="molecule type" value="Genomic_DNA"/>
</dbReference>
<dbReference type="Pfam" id="PF00501">
    <property type="entry name" value="AMP-binding"/>
    <property type="match status" value="1"/>
</dbReference>
<dbReference type="Gene3D" id="3.40.50.12780">
    <property type="entry name" value="N-terminal domain of ligase-like"/>
    <property type="match status" value="1"/>
</dbReference>
<feature type="domain" description="AMP-dependent synthetase/ligase" evidence="1">
    <location>
        <begin position="50"/>
        <end position="426"/>
    </location>
</feature>
<dbReference type="InterPro" id="IPR025110">
    <property type="entry name" value="AMP-bd_C"/>
</dbReference>
<dbReference type="eggNOG" id="COG0318">
    <property type="taxonomic scope" value="Bacteria"/>
</dbReference>
<evidence type="ECO:0000313" key="4">
    <source>
        <dbReference type="Proteomes" id="UP000186895"/>
    </source>
</evidence>
<organism evidence="3 4">
    <name type="scientific">Marinobacterium stanieri</name>
    <dbReference type="NCBI Taxonomy" id="49186"/>
    <lineage>
        <taxon>Bacteria</taxon>
        <taxon>Pseudomonadati</taxon>
        <taxon>Pseudomonadota</taxon>
        <taxon>Gammaproteobacteria</taxon>
        <taxon>Oceanospirillales</taxon>
        <taxon>Oceanospirillaceae</taxon>
        <taxon>Marinobacterium</taxon>
    </lineage>
</organism>
<dbReference type="GO" id="GO:0031956">
    <property type="term" value="F:medium-chain fatty acid-CoA ligase activity"/>
    <property type="evidence" value="ECO:0007669"/>
    <property type="project" value="TreeGrafter"/>
</dbReference>
<dbReference type="AlphaFoldDB" id="A0A1N6P2R9"/>
<protein>
    <submittedName>
        <fullName evidence="3">Long-chain acyl-CoA synthetase</fullName>
    </submittedName>
</protein>
<name>A0A1N6P2R9_9GAMM</name>
<feature type="domain" description="AMP-binding enzyme C-terminal" evidence="2">
    <location>
        <begin position="476"/>
        <end position="552"/>
    </location>
</feature>
<dbReference type="InterPro" id="IPR045851">
    <property type="entry name" value="AMP-bd_C_sf"/>
</dbReference>
<keyword evidence="4" id="KW-1185">Reference proteome</keyword>
<dbReference type="RefSeq" id="WP_076460915.1">
    <property type="nucleotide sequence ID" value="NZ_FTMN01000001.1"/>
</dbReference>
<dbReference type="Proteomes" id="UP000186895">
    <property type="component" value="Unassembled WGS sequence"/>
</dbReference>